<feature type="domain" description="CBM1" evidence="13">
    <location>
        <begin position="19"/>
        <end position="67"/>
    </location>
</feature>
<feature type="region of interest" description="Disordered" evidence="11">
    <location>
        <begin position="76"/>
        <end position="140"/>
    </location>
</feature>
<evidence type="ECO:0000256" key="12">
    <source>
        <dbReference type="SAM" id="SignalP"/>
    </source>
</evidence>
<organism evidence="14 15">
    <name type="scientific">Serendipita indica (strain DSM 11827)</name>
    <name type="common">Root endophyte fungus</name>
    <name type="synonym">Piriformospora indica</name>
    <dbReference type="NCBI Taxonomy" id="1109443"/>
    <lineage>
        <taxon>Eukaryota</taxon>
        <taxon>Fungi</taxon>
        <taxon>Dikarya</taxon>
        <taxon>Basidiomycota</taxon>
        <taxon>Agaricomycotina</taxon>
        <taxon>Agaricomycetes</taxon>
        <taxon>Sebacinales</taxon>
        <taxon>Serendipitaceae</taxon>
        <taxon>Serendipita</taxon>
    </lineage>
</organism>
<dbReference type="AlphaFoldDB" id="G4TZ66"/>
<dbReference type="SUPFAM" id="SSF57180">
    <property type="entry name" value="Cellulose-binding domain"/>
    <property type="match status" value="1"/>
</dbReference>
<evidence type="ECO:0000256" key="4">
    <source>
        <dbReference type="ARBA" id="ARBA00022729"/>
    </source>
</evidence>
<evidence type="ECO:0000259" key="13">
    <source>
        <dbReference type="PROSITE" id="PS51164"/>
    </source>
</evidence>
<evidence type="ECO:0000256" key="6">
    <source>
        <dbReference type="ARBA" id="ARBA00023001"/>
    </source>
</evidence>
<accession>G4TZ66</accession>
<keyword evidence="6" id="KW-0136">Cellulose degradation</keyword>
<evidence type="ECO:0000256" key="9">
    <source>
        <dbReference type="ARBA" id="ARBA00023326"/>
    </source>
</evidence>
<dbReference type="EC" id="3.2.1.4" evidence="3"/>
<dbReference type="InterPro" id="IPR035971">
    <property type="entry name" value="CBD_sf"/>
</dbReference>
<feature type="signal peptide" evidence="12">
    <location>
        <begin position="1"/>
        <end position="20"/>
    </location>
</feature>
<dbReference type="SMART" id="SM00236">
    <property type="entry name" value="fCBD"/>
    <property type="match status" value="1"/>
</dbReference>
<feature type="compositionally biased region" description="Low complexity" evidence="11">
    <location>
        <begin position="76"/>
        <end position="137"/>
    </location>
</feature>
<proteinExistence type="inferred from homology"/>
<evidence type="ECO:0000256" key="2">
    <source>
        <dbReference type="ARBA" id="ARBA00005641"/>
    </source>
</evidence>
<reference evidence="14 15" key="1">
    <citation type="journal article" date="2011" name="PLoS Pathog.">
        <title>Endophytic Life Strategies Decoded by Genome and Transcriptome Analyses of the Mutualistic Root Symbiont Piriformospora indica.</title>
        <authorList>
            <person name="Zuccaro A."/>
            <person name="Lahrmann U."/>
            <person name="Guldener U."/>
            <person name="Langen G."/>
            <person name="Pfiffi S."/>
            <person name="Biedenkopf D."/>
            <person name="Wong P."/>
            <person name="Samans B."/>
            <person name="Grimm C."/>
            <person name="Basiewicz M."/>
            <person name="Murat C."/>
            <person name="Martin F."/>
            <person name="Kogel K.H."/>
        </authorList>
    </citation>
    <scope>NUCLEOTIDE SEQUENCE [LARGE SCALE GENOMIC DNA]</scope>
    <source>
        <strain evidence="14 15">DSM 11827</strain>
    </source>
</reference>
<dbReference type="PANTHER" id="PTHR34142">
    <property type="entry name" value="ENDO-BETA-1,4-GLUCANASE A"/>
    <property type="match status" value="1"/>
</dbReference>
<comment type="caution">
    <text evidence="14">The sequence shown here is derived from an EMBL/GenBank/DDBJ whole genome shotgun (WGS) entry which is preliminary data.</text>
</comment>
<dbReference type="OrthoDB" id="5823761at2759"/>
<name>G4TZ66_SERID</name>
<keyword evidence="5 10" id="KW-0378">Hydrolase</keyword>
<evidence type="ECO:0000313" key="14">
    <source>
        <dbReference type="EMBL" id="CCA76609.1"/>
    </source>
</evidence>
<evidence type="ECO:0000313" key="15">
    <source>
        <dbReference type="Proteomes" id="UP000007148"/>
    </source>
</evidence>
<dbReference type="GO" id="GO:0030245">
    <property type="term" value="P:cellulose catabolic process"/>
    <property type="evidence" value="ECO:0007669"/>
    <property type="project" value="UniProtKB-KW"/>
</dbReference>
<evidence type="ECO:0000256" key="7">
    <source>
        <dbReference type="ARBA" id="ARBA00023277"/>
    </source>
</evidence>
<evidence type="ECO:0000256" key="11">
    <source>
        <dbReference type="SAM" id="MobiDB-lite"/>
    </source>
</evidence>
<dbReference type="Pfam" id="PF00734">
    <property type="entry name" value="CBM_1"/>
    <property type="match status" value="1"/>
</dbReference>
<dbReference type="InterPro" id="IPR000254">
    <property type="entry name" value="CBD"/>
</dbReference>
<dbReference type="FunFam" id="3.20.20.80:FF:000124">
    <property type="entry name" value="Exported cellulase"/>
    <property type="match status" value="1"/>
</dbReference>
<keyword evidence="15" id="KW-1185">Reference proteome</keyword>
<keyword evidence="8 10" id="KW-0326">Glycosidase</keyword>
<evidence type="ECO:0000256" key="5">
    <source>
        <dbReference type="ARBA" id="ARBA00022801"/>
    </source>
</evidence>
<keyword evidence="4 12" id="KW-0732">Signal</keyword>
<sequence length="441" mass="46760">MKQTLALVSLAVTFVSQANAIAQWQQCADVLAVPTVAYSSSIGWTGSGTCDVGLQCVYLNDWYSQCLVATSTSSATRSTSTSSSVSTRSTSTSTSTRSISTSTSTSTRTTSTSAITSTRTSTRTSSTSTASGTACPSSTPPAGQKFKYIGVNMAGYDFGCGADGTCNPTGAFPPLAKYYGPDGIGQMTHFFQDDKFNTFRVPVGWQYLTNGVLGDLDATNFAKYDEFIQACLGLGAYCIVDVHNYARWNGKIIGQGGPTNEQFAYLWGQIAAKYASNDHIIFGIMNEPHDVPDINAWAASVQAAVTAIRKAGAMKQICLLPGNNWTSAETFISNGSAEALAKVTNPDGSTTGLVFDVHKYLDYDNSGTNTECVRNNIDNAFGPLAQWLRCRGRQAFNSETGGGNTASCVNYFCQQVAFEQANADVFIGITGWAAGSFAVDP</sequence>
<dbReference type="SUPFAM" id="SSF51445">
    <property type="entry name" value="(Trans)glycosidases"/>
    <property type="match status" value="1"/>
</dbReference>
<dbReference type="GO" id="GO:0008810">
    <property type="term" value="F:cellulase activity"/>
    <property type="evidence" value="ECO:0007669"/>
    <property type="project" value="UniProtKB-EC"/>
</dbReference>
<evidence type="ECO:0000256" key="8">
    <source>
        <dbReference type="ARBA" id="ARBA00023295"/>
    </source>
</evidence>
<dbReference type="eggNOG" id="ENOG502QTP4">
    <property type="taxonomic scope" value="Eukaryota"/>
</dbReference>
<dbReference type="Proteomes" id="UP000007148">
    <property type="component" value="Unassembled WGS sequence"/>
</dbReference>
<dbReference type="EMBL" id="CAFZ01000866">
    <property type="protein sequence ID" value="CCA76609.1"/>
    <property type="molecule type" value="Genomic_DNA"/>
</dbReference>
<keyword evidence="9" id="KW-0624">Polysaccharide degradation</keyword>
<dbReference type="InterPro" id="IPR018087">
    <property type="entry name" value="Glyco_hydro_5_CS"/>
</dbReference>
<dbReference type="HOGENOM" id="CLU_029718_1_0_1"/>
<dbReference type="Gene3D" id="3.20.20.80">
    <property type="entry name" value="Glycosidases"/>
    <property type="match status" value="1"/>
</dbReference>
<dbReference type="STRING" id="1109443.G4TZ66"/>
<dbReference type="InterPro" id="IPR001547">
    <property type="entry name" value="Glyco_hydro_5"/>
</dbReference>
<keyword evidence="7" id="KW-0119">Carbohydrate metabolism</keyword>
<feature type="chain" id="PRO_5003468960" description="cellulase" evidence="12">
    <location>
        <begin position="21"/>
        <end position="441"/>
    </location>
</feature>
<dbReference type="GO" id="GO:0005576">
    <property type="term" value="C:extracellular region"/>
    <property type="evidence" value="ECO:0007669"/>
    <property type="project" value="InterPro"/>
</dbReference>
<dbReference type="InterPro" id="IPR017853">
    <property type="entry name" value="GH"/>
</dbReference>
<comment type="catalytic activity">
    <reaction evidence="1">
        <text>Endohydrolysis of (1-&gt;4)-beta-D-glucosidic linkages in cellulose, lichenin and cereal beta-D-glucans.</text>
        <dbReference type="EC" id="3.2.1.4"/>
    </reaction>
</comment>
<dbReference type="InParanoid" id="G4TZ66"/>
<comment type="similarity">
    <text evidence="2 10">Belongs to the glycosyl hydrolase 5 (cellulase A) family.</text>
</comment>
<evidence type="ECO:0000256" key="3">
    <source>
        <dbReference type="ARBA" id="ARBA00012601"/>
    </source>
</evidence>
<dbReference type="PROSITE" id="PS51164">
    <property type="entry name" value="CBM1_2"/>
    <property type="match status" value="1"/>
</dbReference>
<protein>
    <recommendedName>
        <fullName evidence="3">cellulase</fullName>
        <ecNumber evidence="3">3.2.1.4</ecNumber>
    </recommendedName>
</protein>
<evidence type="ECO:0000256" key="10">
    <source>
        <dbReference type="RuleBase" id="RU361153"/>
    </source>
</evidence>
<dbReference type="PANTHER" id="PTHR34142:SF5">
    <property type="entry name" value="CBM1 DOMAIN-CONTAINING PROTEIN"/>
    <property type="match status" value="1"/>
</dbReference>
<dbReference type="Pfam" id="PF00150">
    <property type="entry name" value="Cellulase"/>
    <property type="match status" value="1"/>
</dbReference>
<dbReference type="GO" id="GO:0030248">
    <property type="term" value="F:cellulose binding"/>
    <property type="evidence" value="ECO:0007669"/>
    <property type="project" value="InterPro"/>
</dbReference>
<dbReference type="OMA" id="YAIEAHQ"/>
<evidence type="ECO:0000256" key="1">
    <source>
        <dbReference type="ARBA" id="ARBA00000966"/>
    </source>
</evidence>
<gene>
    <name evidence="14" type="ORF">PIIN_10600</name>
</gene>
<dbReference type="PROSITE" id="PS00659">
    <property type="entry name" value="GLYCOSYL_HYDROL_F5"/>
    <property type="match status" value="1"/>
</dbReference>